<dbReference type="Proteomes" id="UP000327157">
    <property type="component" value="Unassembled WGS sequence"/>
</dbReference>
<comment type="caution">
    <text evidence="1">The sequence shown here is derived from an EMBL/GenBank/DDBJ whole genome shotgun (WGS) entry which is preliminary data.</text>
</comment>
<dbReference type="EMBL" id="SMOL01000669">
    <property type="protein sequence ID" value="KAB2603885.1"/>
    <property type="molecule type" value="Genomic_DNA"/>
</dbReference>
<evidence type="ECO:0000313" key="2">
    <source>
        <dbReference type="Proteomes" id="UP000327157"/>
    </source>
</evidence>
<sequence length="100" mass="11696">MNAQKFDVLEAIHTKSTYCTSQGKMPDESYEQAKIYMGKKTLIDSQVPHREIQPLQKLWIPEPYKKDSTNEFKCTVQVNPYLLTLYDAAKQWLILKEQVT</sequence>
<accession>A0A5N5FL34</accession>
<gene>
    <name evidence="1" type="ORF">D8674_042179</name>
</gene>
<organism evidence="1 2">
    <name type="scientific">Pyrus ussuriensis x Pyrus communis</name>
    <dbReference type="NCBI Taxonomy" id="2448454"/>
    <lineage>
        <taxon>Eukaryota</taxon>
        <taxon>Viridiplantae</taxon>
        <taxon>Streptophyta</taxon>
        <taxon>Embryophyta</taxon>
        <taxon>Tracheophyta</taxon>
        <taxon>Spermatophyta</taxon>
        <taxon>Magnoliopsida</taxon>
        <taxon>eudicotyledons</taxon>
        <taxon>Gunneridae</taxon>
        <taxon>Pentapetalae</taxon>
        <taxon>rosids</taxon>
        <taxon>fabids</taxon>
        <taxon>Rosales</taxon>
        <taxon>Rosaceae</taxon>
        <taxon>Amygdaloideae</taxon>
        <taxon>Maleae</taxon>
        <taxon>Pyrus</taxon>
    </lineage>
</organism>
<protein>
    <submittedName>
        <fullName evidence="1">Uncharacterized protein</fullName>
    </submittedName>
</protein>
<keyword evidence="2" id="KW-1185">Reference proteome</keyword>
<evidence type="ECO:0000313" key="1">
    <source>
        <dbReference type="EMBL" id="KAB2603885.1"/>
    </source>
</evidence>
<proteinExistence type="predicted"/>
<reference evidence="1 2" key="2">
    <citation type="submission" date="2019-11" db="EMBL/GenBank/DDBJ databases">
        <title>A de novo genome assembly of a pear dwarfing rootstock.</title>
        <authorList>
            <person name="Wang F."/>
            <person name="Wang J."/>
            <person name="Li S."/>
            <person name="Zhang Y."/>
            <person name="Fang M."/>
            <person name="Ma L."/>
            <person name="Zhao Y."/>
            <person name="Jiang S."/>
        </authorList>
    </citation>
    <scope>NUCLEOTIDE SEQUENCE [LARGE SCALE GENOMIC DNA]</scope>
    <source>
        <strain evidence="1">S2</strain>
        <tissue evidence="1">Leaf</tissue>
    </source>
</reference>
<name>A0A5N5FL34_9ROSA</name>
<reference evidence="1 2" key="1">
    <citation type="submission" date="2019-09" db="EMBL/GenBank/DDBJ databases">
        <authorList>
            <person name="Ou C."/>
        </authorList>
    </citation>
    <scope>NUCLEOTIDE SEQUENCE [LARGE SCALE GENOMIC DNA]</scope>
    <source>
        <strain evidence="1">S2</strain>
        <tissue evidence="1">Leaf</tissue>
    </source>
</reference>
<dbReference type="AlphaFoldDB" id="A0A5N5FL34"/>